<protein>
    <submittedName>
        <fullName evidence="3">SDR family oxidoreductase</fullName>
    </submittedName>
</protein>
<dbReference type="InterPro" id="IPR020904">
    <property type="entry name" value="Sc_DH/Rdtase_CS"/>
</dbReference>
<dbReference type="CDD" id="cd05374">
    <property type="entry name" value="17beta-HSD-like_SDR_c"/>
    <property type="match status" value="1"/>
</dbReference>
<dbReference type="SUPFAM" id="SSF51735">
    <property type="entry name" value="NAD(P)-binding Rossmann-fold domains"/>
    <property type="match status" value="1"/>
</dbReference>
<organism evidence="3 4">
    <name type="scientific">Seonamhaeicola maritimus</name>
    <dbReference type="NCBI Taxonomy" id="2591822"/>
    <lineage>
        <taxon>Bacteria</taxon>
        <taxon>Pseudomonadati</taxon>
        <taxon>Bacteroidota</taxon>
        <taxon>Flavobacteriia</taxon>
        <taxon>Flavobacteriales</taxon>
        <taxon>Flavobacteriaceae</taxon>
    </lineage>
</organism>
<dbReference type="Proteomes" id="UP000321080">
    <property type="component" value="Unassembled WGS sequence"/>
</dbReference>
<comment type="similarity">
    <text evidence="1">Belongs to the short-chain dehydrogenases/reductases (SDR) family.</text>
</comment>
<accession>A0A5C7GKI9</accession>
<dbReference type="AlphaFoldDB" id="A0A5C7GKI9"/>
<evidence type="ECO:0000313" key="4">
    <source>
        <dbReference type="Proteomes" id="UP000321080"/>
    </source>
</evidence>
<dbReference type="InterPro" id="IPR002347">
    <property type="entry name" value="SDR_fam"/>
</dbReference>
<reference evidence="3 4" key="1">
    <citation type="submission" date="2019-08" db="EMBL/GenBank/DDBJ databases">
        <title>Seonamhaeicola sediminis sp. nov., isolated from marine sediment.</title>
        <authorList>
            <person name="Cao W.R."/>
        </authorList>
    </citation>
    <scope>NUCLEOTIDE SEQUENCE [LARGE SCALE GENOMIC DNA]</scope>
    <source>
        <strain evidence="3 4">1505</strain>
    </source>
</reference>
<dbReference type="InterPro" id="IPR036291">
    <property type="entry name" value="NAD(P)-bd_dom_sf"/>
</dbReference>
<dbReference type="PRINTS" id="PR00081">
    <property type="entry name" value="GDHRDH"/>
</dbReference>
<keyword evidence="2" id="KW-0732">Signal</keyword>
<gene>
    <name evidence="3" type="ORF">FUA22_01150</name>
</gene>
<proteinExistence type="inferred from homology"/>
<feature type="chain" id="PRO_5022932624" evidence="2">
    <location>
        <begin position="25"/>
        <end position="320"/>
    </location>
</feature>
<dbReference type="PRINTS" id="PR00080">
    <property type="entry name" value="SDRFAMILY"/>
</dbReference>
<dbReference type="PANTHER" id="PTHR43313:SF1">
    <property type="entry name" value="3BETA-HYDROXYSTEROID DEHYDROGENASE DHS-16"/>
    <property type="match status" value="1"/>
</dbReference>
<dbReference type="EMBL" id="VRKQ01000008">
    <property type="protein sequence ID" value="TXG38521.1"/>
    <property type="molecule type" value="Genomic_DNA"/>
</dbReference>
<sequence length="320" mass="35794">MKLLSRNVYVFFFLSITVILGTQAQESNTKQKAVLVTGASSGIGLKITEDLSAKGYFVYAGARKQADLNRLNAMENVQSIKLDVTKWDDINAAVETIIKEGRGLYGLVNNAGVAIFTPLIEVEEDDLDFIFDVNIYGPYRVTKAFAPMIIESKGRITTVSSISGVLSGQFFGPYSMSKHAMEAYTDALAVEMKKFDVHVSAIEPGNYNSKIVESLIKRMESNDISFTNSLYKTEFENLINGYGADRSRFKDPSEVSDAVEKALFSDSPKRRYMVVPNESEGNWTITQILREMVQLNENQAYKYDREALIEILDKVLAETE</sequence>
<keyword evidence="4" id="KW-1185">Reference proteome</keyword>
<dbReference type="GO" id="GO:0008202">
    <property type="term" value="P:steroid metabolic process"/>
    <property type="evidence" value="ECO:0007669"/>
    <property type="project" value="TreeGrafter"/>
</dbReference>
<feature type="signal peptide" evidence="2">
    <location>
        <begin position="1"/>
        <end position="24"/>
    </location>
</feature>
<name>A0A5C7GKI9_9FLAO</name>
<dbReference type="RefSeq" id="WP_147765751.1">
    <property type="nucleotide sequence ID" value="NZ_VRKQ01000008.1"/>
</dbReference>
<evidence type="ECO:0000256" key="1">
    <source>
        <dbReference type="RuleBase" id="RU000363"/>
    </source>
</evidence>
<dbReference type="GO" id="GO:0016491">
    <property type="term" value="F:oxidoreductase activity"/>
    <property type="evidence" value="ECO:0007669"/>
    <property type="project" value="TreeGrafter"/>
</dbReference>
<dbReference type="PANTHER" id="PTHR43313">
    <property type="entry name" value="SHORT-CHAIN DEHYDROGENASE/REDUCTASE FAMILY 9C"/>
    <property type="match status" value="1"/>
</dbReference>
<dbReference type="Gene3D" id="3.40.50.720">
    <property type="entry name" value="NAD(P)-binding Rossmann-like Domain"/>
    <property type="match status" value="1"/>
</dbReference>
<dbReference type="Pfam" id="PF00106">
    <property type="entry name" value="adh_short"/>
    <property type="match status" value="1"/>
</dbReference>
<evidence type="ECO:0000256" key="2">
    <source>
        <dbReference type="SAM" id="SignalP"/>
    </source>
</evidence>
<evidence type="ECO:0000313" key="3">
    <source>
        <dbReference type="EMBL" id="TXG38521.1"/>
    </source>
</evidence>
<comment type="caution">
    <text evidence="3">The sequence shown here is derived from an EMBL/GenBank/DDBJ whole genome shotgun (WGS) entry which is preliminary data.</text>
</comment>
<dbReference type="PROSITE" id="PS00061">
    <property type="entry name" value="ADH_SHORT"/>
    <property type="match status" value="1"/>
</dbReference>
<dbReference type="OrthoDB" id="1235794at2"/>